<feature type="compositionally biased region" description="Polar residues" evidence="7">
    <location>
        <begin position="119"/>
        <end position="133"/>
    </location>
</feature>
<dbReference type="PROSITE" id="PS00690">
    <property type="entry name" value="DEAH_ATP_HELICASE"/>
    <property type="match status" value="1"/>
</dbReference>
<feature type="compositionally biased region" description="Acidic residues" evidence="7">
    <location>
        <begin position="106"/>
        <end position="115"/>
    </location>
</feature>
<dbReference type="GO" id="GO:0016787">
    <property type="term" value="F:hydrolase activity"/>
    <property type="evidence" value="ECO:0007669"/>
    <property type="project" value="UniProtKB-KW"/>
</dbReference>
<evidence type="ECO:0000313" key="10">
    <source>
        <dbReference type="EMBL" id="CAH7687240.1"/>
    </source>
</evidence>
<evidence type="ECO:0000256" key="4">
    <source>
        <dbReference type="ARBA" id="ARBA00022801"/>
    </source>
</evidence>
<dbReference type="GO" id="GO:1990904">
    <property type="term" value="C:ribonucleoprotein complex"/>
    <property type="evidence" value="ECO:0007669"/>
    <property type="project" value="UniProtKB-ARBA"/>
</dbReference>
<feature type="region of interest" description="Disordered" evidence="7">
    <location>
        <begin position="189"/>
        <end position="266"/>
    </location>
</feature>
<dbReference type="CDD" id="cd17982">
    <property type="entry name" value="DEXHc_DHX37"/>
    <property type="match status" value="1"/>
</dbReference>
<dbReference type="SMART" id="SM00847">
    <property type="entry name" value="HA2"/>
    <property type="match status" value="1"/>
</dbReference>
<dbReference type="GO" id="GO:0003724">
    <property type="term" value="F:RNA helicase activity"/>
    <property type="evidence" value="ECO:0007669"/>
    <property type="project" value="UniProtKB-EC"/>
</dbReference>
<dbReference type="InterPro" id="IPR007502">
    <property type="entry name" value="Helicase-assoc_dom"/>
</dbReference>
<evidence type="ECO:0000256" key="3">
    <source>
        <dbReference type="ARBA" id="ARBA00022741"/>
    </source>
</evidence>
<dbReference type="SUPFAM" id="SSF52540">
    <property type="entry name" value="P-loop containing nucleoside triphosphate hydrolases"/>
    <property type="match status" value="1"/>
</dbReference>
<dbReference type="AlphaFoldDB" id="A0AAV0BNV1"/>
<dbReference type="FunFam" id="3.40.50.300:FF:001555">
    <property type="entry name" value="Putative ATP-dependent RNA helicase"/>
    <property type="match status" value="1"/>
</dbReference>
<dbReference type="GO" id="GO:0000462">
    <property type="term" value="P:maturation of SSU-rRNA from tricistronic rRNA transcript (SSU-rRNA, 5.8S rRNA, LSU-rRNA)"/>
    <property type="evidence" value="ECO:0007669"/>
    <property type="project" value="TreeGrafter"/>
</dbReference>
<organism evidence="10 11">
    <name type="scientific">Phakopsora pachyrhizi</name>
    <name type="common">Asian soybean rust disease fungus</name>
    <dbReference type="NCBI Taxonomy" id="170000"/>
    <lineage>
        <taxon>Eukaryota</taxon>
        <taxon>Fungi</taxon>
        <taxon>Dikarya</taxon>
        <taxon>Basidiomycota</taxon>
        <taxon>Pucciniomycotina</taxon>
        <taxon>Pucciniomycetes</taxon>
        <taxon>Pucciniales</taxon>
        <taxon>Phakopsoraceae</taxon>
        <taxon>Phakopsora</taxon>
    </lineage>
</organism>
<feature type="domain" description="Helicase ATP-binding" evidence="8">
    <location>
        <begin position="387"/>
        <end position="585"/>
    </location>
</feature>
<dbReference type="PROSITE" id="PS51192">
    <property type="entry name" value="HELICASE_ATP_BIND_1"/>
    <property type="match status" value="1"/>
</dbReference>
<keyword evidence="5" id="KW-0347">Helicase</keyword>
<dbReference type="InterPro" id="IPR048333">
    <property type="entry name" value="HA2_WH"/>
</dbReference>
<dbReference type="GO" id="GO:0005730">
    <property type="term" value="C:nucleolus"/>
    <property type="evidence" value="ECO:0007669"/>
    <property type="project" value="TreeGrafter"/>
</dbReference>
<feature type="domain" description="Helicase C-terminal" evidence="9">
    <location>
        <begin position="718"/>
        <end position="890"/>
    </location>
</feature>
<accession>A0AAV0BNV1</accession>
<dbReference type="InterPro" id="IPR027417">
    <property type="entry name" value="P-loop_NTPase"/>
</dbReference>
<dbReference type="CDD" id="cd18791">
    <property type="entry name" value="SF2_C_RHA"/>
    <property type="match status" value="1"/>
</dbReference>
<keyword evidence="3" id="KW-0547">Nucleotide-binding</keyword>
<dbReference type="Proteomes" id="UP001153365">
    <property type="component" value="Unassembled WGS sequence"/>
</dbReference>
<keyword evidence="4 10" id="KW-0378">Hydrolase</keyword>
<dbReference type="Pfam" id="PF21010">
    <property type="entry name" value="HA2_C"/>
    <property type="match status" value="1"/>
</dbReference>
<protein>
    <recommendedName>
        <fullName evidence="2">RNA helicase</fullName>
        <ecNumber evidence="2">3.6.4.13</ecNumber>
    </recommendedName>
</protein>
<feature type="region of interest" description="Disordered" evidence="7">
    <location>
        <begin position="91"/>
        <end position="134"/>
    </location>
</feature>
<dbReference type="InterPro" id="IPR011709">
    <property type="entry name" value="DEAD-box_helicase_OB_fold"/>
</dbReference>
<dbReference type="Gene3D" id="1.20.120.1080">
    <property type="match status" value="1"/>
</dbReference>
<comment type="caution">
    <text evidence="10">The sequence shown here is derived from an EMBL/GenBank/DDBJ whole genome shotgun (WGS) entry which is preliminary data.</text>
</comment>
<dbReference type="PANTHER" id="PTHR18934">
    <property type="entry name" value="ATP-DEPENDENT RNA HELICASE"/>
    <property type="match status" value="1"/>
</dbReference>
<evidence type="ECO:0000256" key="1">
    <source>
        <dbReference type="ARBA" id="ARBA00008792"/>
    </source>
</evidence>
<comment type="similarity">
    <text evidence="1">Belongs to the DEAD box helicase family. DEAH subfamily.</text>
</comment>
<feature type="compositionally biased region" description="Acidic residues" evidence="7">
    <location>
        <begin position="203"/>
        <end position="225"/>
    </location>
</feature>
<dbReference type="Gene3D" id="3.40.50.300">
    <property type="entry name" value="P-loop containing nucleotide triphosphate hydrolases"/>
    <property type="match status" value="3"/>
</dbReference>
<dbReference type="SMART" id="SM00487">
    <property type="entry name" value="DEXDc"/>
    <property type="match status" value="1"/>
</dbReference>
<dbReference type="Pfam" id="PF00271">
    <property type="entry name" value="Helicase_C"/>
    <property type="match status" value="1"/>
</dbReference>
<evidence type="ECO:0000259" key="9">
    <source>
        <dbReference type="PROSITE" id="PS51194"/>
    </source>
</evidence>
<gene>
    <name evidence="10" type="ORF">PPACK8108_LOCUS21995</name>
</gene>
<dbReference type="EC" id="3.6.4.13" evidence="2"/>
<dbReference type="EMBL" id="CALTRL010005845">
    <property type="protein sequence ID" value="CAH7687240.1"/>
    <property type="molecule type" value="Genomic_DNA"/>
</dbReference>
<feature type="compositionally biased region" description="Basic residues" evidence="7">
    <location>
        <begin position="189"/>
        <end position="198"/>
    </location>
</feature>
<feature type="region of interest" description="Disordered" evidence="7">
    <location>
        <begin position="680"/>
        <end position="706"/>
    </location>
</feature>
<keyword evidence="6" id="KW-0067">ATP-binding</keyword>
<evidence type="ECO:0000256" key="2">
    <source>
        <dbReference type="ARBA" id="ARBA00012552"/>
    </source>
</evidence>
<feature type="compositionally biased region" description="Polar residues" evidence="7">
    <location>
        <begin position="691"/>
        <end position="700"/>
    </location>
</feature>
<keyword evidence="11" id="KW-1185">Reference proteome</keyword>
<dbReference type="FunFam" id="3.40.50.300:FF:002693">
    <property type="entry name" value="Predicted protein"/>
    <property type="match status" value="1"/>
</dbReference>
<dbReference type="GO" id="GO:0003723">
    <property type="term" value="F:RNA binding"/>
    <property type="evidence" value="ECO:0007669"/>
    <property type="project" value="TreeGrafter"/>
</dbReference>
<proteinExistence type="inferred from homology"/>
<dbReference type="PROSITE" id="PS51194">
    <property type="entry name" value="HELICASE_CTER"/>
    <property type="match status" value="1"/>
</dbReference>
<feature type="non-terminal residue" evidence="10">
    <location>
        <position position="1277"/>
    </location>
</feature>
<evidence type="ECO:0000256" key="6">
    <source>
        <dbReference type="ARBA" id="ARBA00022840"/>
    </source>
</evidence>
<dbReference type="SMART" id="SM00490">
    <property type="entry name" value="HELICc"/>
    <property type="match status" value="1"/>
</dbReference>
<evidence type="ECO:0000259" key="8">
    <source>
        <dbReference type="PROSITE" id="PS51192"/>
    </source>
</evidence>
<dbReference type="GO" id="GO:0005524">
    <property type="term" value="F:ATP binding"/>
    <property type="evidence" value="ECO:0007669"/>
    <property type="project" value="UniProtKB-KW"/>
</dbReference>
<dbReference type="PANTHER" id="PTHR18934:SF99">
    <property type="entry name" value="ATP-DEPENDENT RNA HELICASE DHX37-RELATED"/>
    <property type="match status" value="1"/>
</dbReference>
<evidence type="ECO:0000313" key="11">
    <source>
        <dbReference type="Proteomes" id="UP001153365"/>
    </source>
</evidence>
<dbReference type="Pfam" id="PF04408">
    <property type="entry name" value="WHD_HA2"/>
    <property type="match status" value="1"/>
</dbReference>
<sequence>SQIDNFNESISNMSKKRKKRFEAYVQKKLKKERRNELLRTLEETQLSIKDPSMLISTANLSSSTVARTKRQMEDASAQVELKRRLRAQETIRKMKRFRSGHHSQSDSEDSEDQEFSGETSVPTQTQSTNNFSGAISIDTVPDNLLKTDHCSTKPSSISVSKVTTNLRKPTLGSALSKDAVTLVVKRPSKKTINRKRSSRFSAEEDDEDSFDSSESPTEDEDEDLSDSSIESVHDGSQPTQQYDEDQEWQGCEAKEDDQKKKTEITKNLSEQKTKTLDVSGTRVKGSIRDWANAQLQRVECNEALCDQSLNNSHEADLDAHESENLKNFKKNSENLEKGWGPLGEKIDLQETSLILGQRTTYVDLSRSDEVLASRSLLPVFAEENTIMDAVRRHPVVVICGETGSGKTTQVPQFLYEAGWGSQLGDNPGVIGVTQPRRVAAVSMAKRVEAEMGLVGKGTVGYQIRYDTTANPKTKLKFMTDGIILRELASDFLLSKYSAIIVDEAHERSVNTDVLIGLLSRIVRLRMKLWDEARLKDYKNQSNDKNEDLSNNKAPTFPLRLIIMSATLRVSDFTLNKTLFSEPPPVIEVGSRQYPVAVHFNRRTTIDYVGEAYKKACKIHSRLPPGGILIFLTGQLEIMQLCRKLEKKLGRRAVEERNKRRSKLQSKAIWSDVGESSTFEKQNSTVKKDTDQPTCSFSTSEIDGDMTTGEAENFDLGKDTQELAADVDQGETVEDLEALDTDEEDEQIMEGHELFEETDVPMHILPLYSLLPTNQQMKVFEDPPPNTRLVIVATNVAETSLTIPNIRYVIDSGRAKERHYDLSTGIQTFEIDWISKASAAQRAGRAGRTGPGHCYRLYSSAVYENYFSEFSKPEILRMPIDGIVLQMKSMNIDTVTNFPFPTPPDRSALQKAELSLSHLGALSFPKGHYWSVSGDREIGARITELGRAMARYPLSPRFAKMLVSGFQHGCLPYVIAMVSILSVGDPFIHETAIDEENVNGCLPESMNKEIEFIEKDEIRDQEIRKQKRRQYFQLQQKFAQLGGGTSDIFKILAVVGAYEYGFSGNPTAFCHENFVRPKAMEEIHKLRGQITKIVAATTAGTEIQVEFSPKLRPPTDLQIKVLRQLITAAFVDQVAIQSSIVEKPSSSIKQGHKDGNRNKRFGYRAMGVTEEVFIHPSSIFSTSNGSQPPPDFVVFQELQRTESAVWIKGITKINSSWLPLLGKSLCSFSKPIDSTLKVISSEERKCCAIPRFGGPGLDVELSPIEVTQRKVGDRWVWV</sequence>
<reference evidence="10" key="1">
    <citation type="submission" date="2022-06" db="EMBL/GenBank/DDBJ databases">
        <authorList>
            <consortium name="SYNGENTA / RWTH Aachen University"/>
        </authorList>
    </citation>
    <scope>NUCLEOTIDE SEQUENCE</scope>
</reference>
<dbReference type="InterPro" id="IPR002464">
    <property type="entry name" value="DNA/RNA_helicase_DEAH_CS"/>
</dbReference>
<feature type="non-terminal residue" evidence="10">
    <location>
        <position position="1"/>
    </location>
</feature>
<dbReference type="InterPro" id="IPR014001">
    <property type="entry name" value="Helicase_ATP-bd"/>
</dbReference>
<evidence type="ECO:0000256" key="7">
    <source>
        <dbReference type="SAM" id="MobiDB-lite"/>
    </source>
</evidence>
<dbReference type="InterPro" id="IPR001650">
    <property type="entry name" value="Helicase_C-like"/>
</dbReference>
<name>A0AAV0BNV1_PHAPC</name>
<dbReference type="Pfam" id="PF07717">
    <property type="entry name" value="OB_NTP_bind"/>
    <property type="match status" value="1"/>
</dbReference>
<dbReference type="FunFam" id="1.20.120.1080:FF:000045">
    <property type="entry name" value="Uncharacterized protein"/>
    <property type="match status" value="1"/>
</dbReference>
<evidence type="ECO:0000256" key="5">
    <source>
        <dbReference type="ARBA" id="ARBA00022806"/>
    </source>
</evidence>
<feature type="compositionally biased region" description="Basic and acidic residues" evidence="7">
    <location>
        <begin position="252"/>
        <end position="266"/>
    </location>
</feature>